<evidence type="ECO:0000313" key="1">
    <source>
        <dbReference type="EMBL" id="KAF5909572.1"/>
    </source>
</evidence>
<accession>A0A8J4X9J1</accession>
<gene>
    <name evidence="1" type="ORF">DAT39_000703</name>
</gene>
<organism evidence="1 2">
    <name type="scientific">Clarias magur</name>
    <name type="common">Asian catfish</name>
    <name type="synonym">Macropteronotus magur</name>
    <dbReference type="NCBI Taxonomy" id="1594786"/>
    <lineage>
        <taxon>Eukaryota</taxon>
        <taxon>Metazoa</taxon>
        <taxon>Chordata</taxon>
        <taxon>Craniata</taxon>
        <taxon>Vertebrata</taxon>
        <taxon>Euteleostomi</taxon>
        <taxon>Actinopterygii</taxon>
        <taxon>Neopterygii</taxon>
        <taxon>Teleostei</taxon>
        <taxon>Ostariophysi</taxon>
        <taxon>Siluriformes</taxon>
        <taxon>Clariidae</taxon>
        <taxon>Clarias</taxon>
    </lineage>
</organism>
<sequence>MLKELGTVPLGDHKRTPPFLRQYSSLNWAQELDQAKAGADLGMRMLGILGLRLKNGKATLWTVGT</sequence>
<feature type="non-terminal residue" evidence="1">
    <location>
        <position position="65"/>
    </location>
</feature>
<protein>
    <submittedName>
        <fullName evidence="1">Uncharacterized protein</fullName>
    </submittedName>
</protein>
<dbReference type="Proteomes" id="UP000727407">
    <property type="component" value="Unassembled WGS sequence"/>
</dbReference>
<evidence type="ECO:0000313" key="2">
    <source>
        <dbReference type="Proteomes" id="UP000727407"/>
    </source>
</evidence>
<reference evidence="1" key="1">
    <citation type="submission" date="2020-07" db="EMBL/GenBank/DDBJ databases">
        <title>Clarias magur genome sequencing, assembly and annotation.</title>
        <authorList>
            <person name="Kushwaha B."/>
            <person name="Kumar R."/>
            <person name="Das P."/>
            <person name="Joshi C.G."/>
            <person name="Kumar D."/>
            <person name="Nagpure N.S."/>
            <person name="Pandey M."/>
            <person name="Agarwal S."/>
            <person name="Srivastava S."/>
            <person name="Singh M."/>
            <person name="Sahoo L."/>
            <person name="Jayasankar P."/>
            <person name="Meher P.K."/>
            <person name="Koringa P.G."/>
            <person name="Iquebal M.A."/>
            <person name="Das S.P."/>
            <person name="Bit A."/>
            <person name="Patnaik S."/>
            <person name="Patel N."/>
            <person name="Shah T.M."/>
            <person name="Hinsu A."/>
            <person name="Jena J.K."/>
        </authorList>
    </citation>
    <scope>NUCLEOTIDE SEQUENCE</scope>
    <source>
        <strain evidence="1">CIFAMagur01</strain>
        <tissue evidence="1">Testis</tissue>
    </source>
</reference>
<dbReference type="EMBL" id="QNUK01000003">
    <property type="protein sequence ID" value="KAF5909572.1"/>
    <property type="molecule type" value="Genomic_DNA"/>
</dbReference>
<proteinExistence type="predicted"/>
<comment type="caution">
    <text evidence="1">The sequence shown here is derived from an EMBL/GenBank/DDBJ whole genome shotgun (WGS) entry which is preliminary data.</text>
</comment>
<dbReference type="AlphaFoldDB" id="A0A8J4X9J1"/>
<keyword evidence="2" id="KW-1185">Reference proteome</keyword>
<name>A0A8J4X9J1_CLAMG</name>